<dbReference type="PANTHER" id="PTHR43767">
    <property type="entry name" value="LONG-CHAIN-FATTY-ACID--COA LIGASE"/>
    <property type="match status" value="1"/>
</dbReference>
<evidence type="ECO:0000259" key="1">
    <source>
        <dbReference type="Pfam" id="PF00501"/>
    </source>
</evidence>
<dbReference type="Proteomes" id="UP001596012">
    <property type="component" value="Unassembled WGS sequence"/>
</dbReference>
<name>A0ABV8YKZ5_9ACTN</name>
<dbReference type="RefSeq" id="WP_386341070.1">
    <property type="nucleotide sequence ID" value="NZ_JBHSFG010000020.1"/>
</dbReference>
<keyword evidence="3" id="KW-1185">Reference proteome</keyword>
<accession>A0ABV8YKZ5</accession>
<comment type="caution">
    <text evidence="2">The sequence shown here is derived from an EMBL/GenBank/DDBJ whole genome shotgun (WGS) entry which is preliminary data.</text>
</comment>
<gene>
    <name evidence="2" type="ORF">ACFPH6_11930</name>
</gene>
<dbReference type="InterPro" id="IPR000873">
    <property type="entry name" value="AMP-dep_synth/lig_dom"/>
</dbReference>
<sequence length="466" mass="51060">MDTLLESGEVQDFLSRIVTVGRPTSAEMPLEAVQEMLASVDIEPGRPVLVAMPNGPELLALTFALLRLGAVPTLIPPSSPAARTREIARRMGAGALLAPRIAAERYGAERSRPIGSLVEALVLPTECTERFEPGEMILLTSGTSGIFSGCVHHVDALMRNADLHAQAVGQRPGDTVLVNLPLHYSYAFVAQGLSALVRRSRLVVSGPPFTPQSYRTAIREYGVTVSSLTPALIKVLMKDSTDRLPGCLRTLTVGGDQLEPRYVKDLLEQNPELELYVTYGLTEAGPRVATLAAHAEPQRRHASVGLPLPGVRTSLRRNHPEDPWGELIVETDTVLRRKVGTQDNGERTRGGAASGRISTGDLFDIDDDGYLYFKGRTSDFLVIRGDKVSLPSVRRIAGSIPGVVRASTRVYEEERGDVRFDLDVHVHGTDAVDPDWIRKQLHAQLLRSERPRRIVVHADLETEWHK</sequence>
<organism evidence="2 3">
    <name type="scientific">Streptomyces xiangluensis</name>
    <dbReference type="NCBI Taxonomy" id="2665720"/>
    <lineage>
        <taxon>Bacteria</taxon>
        <taxon>Bacillati</taxon>
        <taxon>Actinomycetota</taxon>
        <taxon>Actinomycetes</taxon>
        <taxon>Kitasatosporales</taxon>
        <taxon>Streptomycetaceae</taxon>
        <taxon>Streptomyces</taxon>
    </lineage>
</organism>
<dbReference type="Gene3D" id="3.40.50.12780">
    <property type="entry name" value="N-terminal domain of ligase-like"/>
    <property type="match status" value="1"/>
</dbReference>
<dbReference type="EMBL" id="JBHSFG010000020">
    <property type="protein sequence ID" value="MFC4465242.1"/>
    <property type="molecule type" value="Genomic_DNA"/>
</dbReference>
<dbReference type="SUPFAM" id="SSF56801">
    <property type="entry name" value="Acetyl-CoA synthetase-like"/>
    <property type="match status" value="1"/>
</dbReference>
<protein>
    <submittedName>
        <fullName evidence="2">Class I adenylate-forming enzyme family protein</fullName>
    </submittedName>
</protein>
<proteinExistence type="predicted"/>
<dbReference type="InterPro" id="IPR050237">
    <property type="entry name" value="ATP-dep_AMP-bd_enzyme"/>
</dbReference>
<dbReference type="InterPro" id="IPR042099">
    <property type="entry name" value="ANL_N_sf"/>
</dbReference>
<dbReference type="Pfam" id="PF00501">
    <property type="entry name" value="AMP-binding"/>
    <property type="match status" value="1"/>
</dbReference>
<reference evidence="3" key="1">
    <citation type="journal article" date="2019" name="Int. J. Syst. Evol. Microbiol.">
        <title>The Global Catalogue of Microorganisms (GCM) 10K type strain sequencing project: providing services to taxonomists for standard genome sequencing and annotation.</title>
        <authorList>
            <consortium name="The Broad Institute Genomics Platform"/>
            <consortium name="The Broad Institute Genome Sequencing Center for Infectious Disease"/>
            <person name="Wu L."/>
            <person name="Ma J."/>
        </authorList>
    </citation>
    <scope>NUCLEOTIDE SEQUENCE [LARGE SCALE GENOMIC DNA]</scope>
    <source>
        <strain evidence="3">DT43</strain>
    </source>
</reference>
<feature type="domain" description="AMP-dependent synthetase/ligase" evidence="1">
    <location>
        <begin position="36"/>
        <end position="335"/>
    </location>
</feature>
<dbReference type="CDD" id="cd04433">
    <property type="entry name" value="AFD_class_I"/>
    <property type="match status" value="1"/>
</dbReference>
<evidence type="ECO:0000313" key="3">
    <source>
        <dbReference type="Proteomes" id="UP001596012"/>
    </source>
</evidence>
<dbReference type="PANTHER" id="PTHR43767:SF1">
    <property type="entry name" value="NONRIBOSOMAL PEPTIDE SYNTHASE PES1 (EUROFUNG)-RELATED"/>
    <property type="match status" value="1"/>
</dbReference>
<evidence type="ECO:0000313" key="2">
    <source>
        <dbReference type="EMBL" id="MFC4465242.1"/>
    </source>
</evidence>